<sequence length="181" mass="18708">MLKIVGSFVLGIVFTGVLGWNMMGGMMFHEHLSPFGVEETVARIQHNIEAAGNGWSLSGLRNPAAAVKADGGNALPVMMVEACSTKYSGPILNEDSVRFLSILMPCKISVYKKNDGKTYIGAMNAGLLGPMFGPLVGDIMSKVAADQAKFIIMDPSKPTPQIIYPKAAGGGGGGGGGGSGC</sequence>
<dbReference type="OrthoDB" id="14730at2"/>
<reference evidence="2 3" key="1">
    <citation type="submission" date="2018-10" db="EMBL/GenBank/DDBJ databases">
        <title>Genomic Encyclopedia of Type Strains, Phase IV (KMG-IV): sequencing the most valuable type-strain genomes for metagenomic binning, comparative biology and taxonomic classification.</title>
        <authorList>
            <person name="Goeker M."/>
        </authorList>
    </citation>
    <scope>NUCLEOTIDE SEQUENCE [LARGE SCALE GENOMIC DNA]</scope>
    <source>
        <strain evidence="2 3">DSM 26916</strain>
    </source>
</reference>
<evidence type="ECO:0000313" key="2">
    <source>
        <dbReference type="EMBL" id="RLJ65392.1"/>
    </source>
</evidence>
<dbReference type="InterPro" id="IPR035923">
    <property type="entry name" value="TT1751-like_sf"/>
</dbReference>
<keyword evidence="3" id="KW-1185">Reference proteome</keyword>
<organism evidence="2 3">
    <name type="scientific">Sulfurisoma sediminicola</name>
    <dbReference type="NCBI Taxonomy" id="1381557"/>
    <lineage>
        <taxon>Bacteria</taxon>
        <taxon>Pseudomonadati</taxon>
        <taxon>Pseudomonadota</taxon>
        <taxon>Betaproteobacteria</taxon>
        <taxon>Nitrosomonadales</taxon>
        <taxon>Sterolibacteriaceae</taxon>
        <taxon>Sulfurisoma</taxon>
    </lineage>
</organism>
<dbReference type="InterPro" id="IPR005180">
    <property type="entry name" value="DUF302"/>
</dbReference>
<feature type="domain" description="DUF302" evidence="1">
    <location>
        <begin position="64"/>
        <end position="124"/>
    </location>
</feature>
<dbReference type="Pfam" id="PF03625">
    <property type="entry name" value="DUF302"/>
    <property type="match status" value="1"/>
</dbReference>
<evidence type="ECO:0000259" key="1">
    <source>
        <dbReference type="Pfam" id="PF03625"/>
    </source>
</evidence>
<dbReference type="SUPFAM" id="SSF103247">
    <property type="entry name" value="TT1751-like"/>
    <property type="match status" value="1"/>
</dbReference>
<dbReference type="AlphaFoldDB" id="A0A497XEF0"/>
<proteinExistence type="predicted"/>
<protein>
    <submittedName>
        <fullName evidence="2">Uncharacterized protein (DUF302 family)</fullName>
    </submittedName>
</protein>
<dbReference type="EMBL" id="RCCI01000005">
    <property type="protein sequence ID" value="RLJ65392.1"/>
    <property type="molecule type" value="Genomic_DNA"/>
</dbReference>
<accession>A0A497XEF0</accession>
<dbReference type="CDD" id="cd14797">
    <property type="entry name" value="DUF302"/>
    <property type="match status" value="1"/>
</dbReference>
<name>A0A497XEF0_9PROT</name>
<dbReference type="Gene3D" id="3.30.310.70">
    <property type="entry name" value="TT1751-like domain"/>
    <property type="match status" value="1"/>
</dbReference>
<evidence type="ECO:0000313" key="3">
    <source>
        <dbReference type="Proteomes" id="UP000268908"/>
    </source>
</evidence>
<comment type="caution">
    <text evidence="2">The sequence shown here is derived from an EMBL/GenBank/DDBJ whole genome shotgun (WGS) entry which is preliminary data.</text>
</comment>
<dbReference type="RefSeq" id="WP_121242181.1">
    <property type="nucleotide sequence ID" value="NZ_BHVV01000008.1"/>
</dbReference>
<gene>
    <name evidence="2" type="ORF">DFR35_2058</name>
</gene>
<dbReference type="Proteomes" id="UP000268908">
    <property type="component" value="Unassembled WGS sequence"/>
</dbReference>